<accession>C9RK40</accession>
<dbReference type="KEGG" id="fsu:Fisuc_2187"/>
<dbReference type="AlphaFoldDB" id="C9RK40"/>
<dbReference type="EMBL" id="CP001792">
    <property type="protein sequence ID" value="ACX75773.1"/>
    <property type="molecule type" value="Genomic_DNA"/>
</dbReference>
<dbReference type="STRING" id="59374.FSU_2726"/>
<evidence type="ECO:0000313" key="2">
    <source>
        <dbReference type="EMBL" id="ADL27177.1"/>
    </source>
</evidence>
<dbReference type="eggNOG" id="ENOG502ZAU9">
    <property type="taxonomic scope" value="Bacteria"/>
</dbReference>
<evidence type="ECO:0000313" key="4">
    <source>
        <dbReference type="Proteomes" id="UP000001497"/>
    </source>
</evidence>
<evidence type="ECO:0000313" key="3">
    <source>
        <dbReference type="Proteomes" id="UP000000517"/>
    </source>
</evidence>
<reference evidence="1 4" key="1">
    <citation type="submission" date="2009-10" db="EMBL/GenBank/DDBJ databases">
        <title>Complete sequence of Fibrobacter succinogenes subsp. succinogenes S85.</title>
        <authorList>
            <consortium name="US DOE Joint Genome Institute"/>
            <person name="Lucas S."/>
            <person name="Copeland A."/>
            <person name="Lapidus A."/>
            <person name="Glavina del Rio T."/>
            <person name="Tice H."/>
            <person name="Bruce D."/>
            <person name="Goodwin L."/>
            <person name="Pitluck S."/>
            <person name="Chertkov O."/>
            <person name="Detter J.C."/>
            <person name="Han C."/>
            <person name="Tapia R."/>
            <person name="Larimer F."/>
            <person name="Land M."/>
            <person name="Hauser L."/>
            <person name="Kyrpides N."/>
            <person name="Mikhailova N."/>
            <person name="Weimer P.J."/>
            <person name="Stevenson D.M."/>
            <person name="Boyum J."/>
            <person name="Brumm P.I."/>
            <person name="Mead D."/>
        </authorList>
    </citation>
    <scope>NUCLEOTIDE SEQUENCE [LARGE SCALE GENOMIC DNA]</scope>
    <source>
        <strain evidence="4">ATCC 19169 / S85</strain>
        <strain evidence="1">S85</strain>
    </source>
</reference>
<dbReference type="Proteomes" id="UP000001497">
    <property type="component" value="Chromosome"/>
</dbReference>
<evidence type="ECO:0000313" key="1">
    <source>
        <dbReference type="EMBL" id="ACX75773.1"/>
    </source>
</evidence>
<keyword evidence="4" id="KW-1185">Reference proteome</keyword>
<name>C9RK40_FIBSS</name>
<proteinExistence type="predicted"/>
<organism evidence="2 3">
    <name type="scientific">Fibrobacter succinogenes (strain ATCC 19169 / S85)</name>
    <dbReference type="NCBI Taxonomy" id="59374"/>
    <lineage>
        <taxon>Bacteria</taxon>
        <taxon>Pseudomonadati</taxon>
        <taxon>Fibrobacterota</taxon>
        <taxon>Fibrobacteria</taxon>
        <taxon>Fibrobacterales</taxon>
        <taxon>Fibrobacteraceae</taxon>
        <taxon>Fibrobacter</taxon>
    </lineage>
</organism>
<sequence length="596" mass="70961">MFDIFLQKDVKIDNPDCGGLYALSREEAQKGNVIYHFDDIEVKESEPITNDILAAFRLLDEDKDSFFSLCNNPDDLDRNQLETFLQEDIDQIKRNDPLTHLKEAVARPILDLKEEEIKQPTSRVKKFASRALEYLAGHSEDWRNRSFVGVHPQRLLSLVRDDKWETYENRLMFTLCKILISLINQRLQRLKNIDNAYNEIELYYQEVSYVDYLSMESELSSLLKEYSIEKVKENRELLKRTIDFLKYLQRVISSFWNTLLFSNLKTFPNVEVDINHDIMTNVLMNNQHYRYLPKIQKEVKRARIKTLSKAEKKEEQVLLLHNEKEFVKRCIEDFRTTNMDWDCWNYIKPEYRETPYNSLELEANGKKLRFVFVTSKPTSCYIDNVLNESNPYTGDVSVLVYPQCNPYLSEDEDNFTILHDMFKNNEAYMVLGIAPQSIFPKLLIQRIIFQWIWAMLMCQYPFKVPQNRFIKELVPNMLDGKYLLDRYDDNEFKKQVDKREHTDRIQKRDLSTYRKNRDEDIEILKTGNALISLIQKCPCCKADATRAKGSTENNFLFECRNCHSRWSRNGNTIKWFFKDEDMKLHGKWEPFKSNLK</sequence>
<reference evidence="2" key="3">
    <citation type="submission" date="2010-08" db="EMBL/GenBank/DDBJ databases">
        <authorList>
            <person name="Durkin A.S."/>
            <person name="Nelson K.E."/>
            <person name="Morrison M."/>
            <person name="Forsberg C.W."/>
            <person name="Wilson D.B."/>
            <person name="Russell J.B."/>
            <person name="Cann I.K.O."/>
            <person name="Mackie R.I."/>
            <person name="White B.A."/>
        </authorList>
    </citation>
    <scope>NUCLEOTIDE SEQUENCE</scope>
    <source>
        <strain evidence="2">S85</strain>
    </source>
</reference>
<dbReference type="Proteomes" id="UP000000517">
    <property type="component" value="Chromosome"/>
</dbReference>
<dbReference type="PATRIC" id="fig|59374.8.peg.2611"/>
<dbReference type="HOGENOM" id="CLU_457669_0_0_0"/>
<dbReference type="KEGG" id="fsc:FSU_2726"/>
<protein>
    <submittedName>
        <fullName evidence="2">Uncharacterized protein</fullName>
    </submittedName>
</protein>
<dbReference type="RefSeq" id="WP_014546833.1">
    <property type="nucleotide sequence ID" value="NC_013410.1"/>
</dbReference>
<gene>
    <name evidence="1" type="ordered locus">Fisuc_2187</name>
    <name evidence="2" type="ordered locus">FSU_2726</name>
</gene>
<dbReference type="EMBL" id="CP002158">
    <property type="protein sequence ID" value="ADL27177.1"/>
    <property type="molecule type" value="Genomic_DNA"/>
</dbReference>
<dbReference type="OrthoDB" id="580818at2"/>
<reference evidence="3" key="2">
    <citation type="submission" date="2010-08" db="EMBL/GenBank/DDBJ databases">
        <title>Complete sequence of Fibrobacter succinogenes subsp. succinogenes S85.</title>
        <authorList>
            <person name="Durkin A.S."/>
            <person name="Nelson K.E."/>
            <person name="Morrison M."/>
            <person name="Forsberg C.W."/>
            <person name="Wilson D.B."/>
            <person name="Russell J.B."/>
            <person name="Cann I.K.O."/>
            <person name="Mackie R.I."/>
            <person name="White B.A."/>
        </authorList>
    </citation>
    <scope>NUCLEOTIDE SEQUENCE [LARGE SCALE GENOMIC DNA]</scope>
    <source>
        <strain evidence="3">ATCC 19169 / S85</strain>
    </source>
</reference>